<reference evidence="2" key="1">
    <citation type="submission" date="2020-12" db="UniProtKB">
        <authorList>
            <consortium name="WormBaseParasite"/>
        </authorList>
    </citation>
    <scope>IDENTIFICATION</scope>
    <source>
        <strain evidence="2">MHco3</strain>
    </source>
</reference>
<name>A0A7I5EE19_HAECO</name>
<dbReference type="AlphaFoldDB" id="A0A7I5EE19"/>
<evidence type="ECO:0000313" key="1">
    <source>
        <dbReference type="Proteomes" id="UP000025227"/>
    </source>
</evidence>
<accession>A0A7I5EE19</accession>
<organism evidence="1 2">
    <name type="scientific">Haemonchus contortus</name>
    <name type="common">Barber pole worm</name>
    <dbReference type="NCBI Taxonomy" id="6289"/>
    <lineage>
        <taxon>Eukaryota</taxon>
        <taxon>Metazoa</taxon>
        <taxon>Ecdysozoa</taxon>
        <taxon>Nematoda</taxon>
        <taxon>Chromadorea</taxon>
        <taxon>Rhabditida</taxon>
        <taxon>Rhabditina</taxon>
        <taxon>Rhabditomorpha</taxon>
        <taxon>Strongyloidea</taxon>
        <taxon>Trichostrongylidae</taxon>
        <taxon>Haemonchus</taxon>
    </lineage>
</organism>
<dbReference type="Proteomes" id="UP000025227">
    <property type="component" value="Unplaced"/>
</dbReference>
<protein>
    <submittedName>
        <fullName evidence="2">Reverse transcriptase</fullName>
    </submittedName>
</protein>
<dbReference type="WBParaSite" id="HCON_00175790-00001">
    <property type="protein sequence ID" value="HCON_00175790-00001"/>
    <property type="gene ID" value="HCON_00175790"/>
</dbReference>
<evidence type="ECO:0000313" key="2">
    <source>
        <dbReference type="WBParaSite" id="HCON_00175790-00001"/>
    </source>
</evidence>
<proteinExistence type="predicted"/>
<keyword evidence="1" id="KW-1185">Reference proteome</keyword>
<sequence length="269" mass="30798">MGLERLHREDHTFFKVIVGDYNANIAPRRTAEELHIGAHGMEWNEQGERTSLLFQSCTEDGTIVSSAPDSAFHIEEEYNWLVEHIHDRARNAESLQVARSRLPSKTLELIRQRGIARATGNHQHTSELAKLCREAIKEDLKERRAAVMDEAAEAGKSIRKARRNLANQKTKMTFLRRPDGTATASRRAVEKVIHDHQLDLFDSRYMPTHHLRQNEYVATSFSLLKHLKRLPPAIVRALTRLFTRSLSECKAPTLVETSKTESLYKKGSR</sequence>